<evidence type="ECO:0000256" key="3">
    <source>
        <dbReference type="ARBA" id="ARBA00012438"/>
    </source>
</evidence>
<evidence type="ECO:0000313" key="18">
    <source>
        <dbReference type="EMBL" id="MEW9307015.1"/>
    </source>
</evidence>
<evidence type="ECO:0000256" key="4">
    <source>
        <dbReference type="ARBA" id="ARBA00022475"/>
    </source>
</evidence>
<organism evidence="18 19">
    <name type="scientific">Labrys neptuniae</name>
    <dbReference type="NCBI Taxonomy" id="376174"/>
    <lineage>
        <taxon>Bacteria</taxon>
        <taxon>Pseudomonadati</taxon>
        <taxon>Pseudomonadota</taxon>
        <taxon>Alphaproteobacteria</taxon>
        <taxon>Hyphomicrobiales</taxon>
        <taxon>Xanthobacteraceae</taxon>
        <taxon>Labrys</taxon>
    </lineage>
</organism>
<comment type="caution">
    <text evidence="18">The sequence shown here is derived from an EMBL/GenBank/DDBJ whole genome shotgun (WGS) entry which is preliminary data.</text>
</comment>
<dbReference type="CDD" id="cd00082">
    <property type="entry name" value="HisKA"/>
    <property type="match status" value="1"/>
</dbReference>
<keyword evidence="14 15" id="KW-0472">Membrane</keyword>
<dbReference type="GO" id="GO:0005524">
    <property type="term" value="F:ATP binding"/>
    <property type="evidence" value="ECO:0007669"/>
    <property type="project" value="UniProtKB-KW"/>
</dbReference>
<dbReference type="PROSITE" id="PS50109">
    <property type="entry name" value="HIS_KIN"/>
    <property type="match status" value="1"/>
</dbReference>
<dbReference type="PANTHER" id="PTHR44936">
    <property type="entry name" value="SENSOR PROTEIN CREC"/>
    <property type="match status" value="1"/>
</dbReference>
<feature type="domain" description="HAMP" evidence="17">
    <location>
        <begin position="176"/>
        <end position="229"/>
    </location>
</feature>
<evidence type="ECO:0000259" key="17">
    <source>
        <dbReference type="PROSITE" id="PS50885"/>
    </source>
</evidence>
<dbReference type="SMART" id="SM00388">
    <property type="entry name" value="HisKA"/>
    <property type="match status" value="1"/>
</dbReference>
<evidence type="ECO:0000256" key="13">
    <source>
        <dbReference type="ARBA" id="ARBA00023012"/>
    </source>
</evidence>
<dbReference type="InterPro" id="IPR003660">
    <property type="entry name" value="HAMP_dom"/>
</dbReference>
<gene>
    <name evidence="18" type="ORF">ABXS05_15795</name>
</gene>
<dbReference type="InterPro" id="IPR036097">
    <property type="entry name" value="HisK_dim/P_sf"/>
</dbReference>
<dbReference type="PANTHER" id="PTHR44936:SF5">
    <property type="entry name" value="SENSOR HISTIDINE KINASE ENVZ"/>
    <property type="match status" value="1"/>
</dbReference>
<evidence type="ECO:0000256" key="1">
    <source>
        <dbReference type="ARBA" id="ARBA00000085"/>
    </source>
</evidence>
<dbReference type="CDD" id="cd00075">
    <property type="entry name" value="HATPase"/>
    <property type="match status" value="1"/>
</dbReference>
<dbReference type="Gene3D" id="1.10.287.130">
    <property type="match status" value="1"/>
</dbReference>
<evidence type="ECO:0000256" key="8">
    <source>
        <dbReference type="ARBA" id="ARBA00022692"/>
    </source>
</evidence>
<comment type="subcellular location">
    <subcellularLocation>
        <location evidence="2">Cell inner membrane</location>
        <topology evidence="2">Multi-pass membrane protein</topology>
    </subcellularLocation>
</comment>
<keyword evidence="5" id="KW-0997">Cell inner membrane</keyword>
<keyword evidence="10" id="KW-0418">Kinase</keyword>
<reference evidence="18 19" key="1">
    <citation type="submission" date="2024-07" db="EMBL/GenBank/DDBJ databases">
        <title>Description of Labrys sedimenti sp. nov., isolated from a diclofenac-degrading enrichment culture.</title>
        <authorList>
            <person name="Tancsics A."/>
            <person name="Csepanyi A."/>
        </authorList>
    </citation>
    <scope>NUCLEOTIDE SEQUENCE [LARGE SCALE GENOMIC DNA]</scope>
    <source>
        <strain evidence="18 19">LMG 23578</strain>
    </source>
</reference>
<feature type="transmembrane region" description="Helical" evidence="15">
    <location>
        <begin position="152"/>
        <end position="175"/>
    </location>
</feature>
<dbReference type="SUPFAM" id="SSF47384">
    <property type="entry name" value="Homodimeric domain of signal transducing histidine kinase"/>
    <property type="match status" value="1"/>
</dbReference>
<evidence type="ECO:0000256" key="2">
    <source>
        <dbReference type="ARBA" id="ARBA00004429"/>
    </source>
</evidence>
<proteinExistence type="predicted"/>
<sequence length="441" mass="48074">MPRSITTQVTGLVVVSVLLGTIINIVLAVLLFGAPPPDDSPPAVASRIVRVTQFIKAARTPAEADIVLTAIRNAGVQVERVAVSDLTSAPDDTHWSLWRSRELRHVWSGSGIEVLEGRRYGPGPQEQMVVRLDAAHALVFDAAIGAAPWPLFITPTALVLSIVLIFVMLLSVYAVRSITAPLAAVAAAAQSFGRSPQEVQPIPGSGPREIVQVTEALNEMRTRIKTLLDDRTRMLAAISHDLRTPLTRLRLRAERVPEDRLREGMLTDLANVEHMLNETLDYLRADGRFEPMSRIDLPSLLQTICSQFVDVGHAVIYRGPAKLTWSARPRELTRAITNIVENGVKHGGAVTISLIDRLPHAQIEIDDDGPGIPADLRERVFEPFFKADAARTQDGGGFGLGLSIARDIVRRHGGNIVLSDRVPHGLKVKISLSAGELDHPR</sequence>
<keyword evidence="11 18" id="KW-0067">ATP-binding</keyword>
<dbReference type="EC" id="2.7.13.3" evidence="3"/>
<dbReference type="SUPFAM" id="SSF55874">
    <property type="entry name" value="ATPase domain of HSP90 chaperone/DNA topoisomerase II/histidine kinase"/>
    <property type="match status" value="1"/>
</dbReference>
<dbReference type="Pfam" id="PF00512">
    <property type="entry name" value="HisKA"/>
    <property type="match status" value="1"/>
</dbReference>
<dbReference type="InterPro" id="IPR005467">
    <property type="entry name" value="His_kinase_dom"/>
</dbReference>
<dbReference type="Pfam" id="PF02518">
    <property type="entry name" value="HATPase_c"/>
    <property type="match status" value="1"/>
</dbReference>
<dbReference type="PRINTS" id="PR00344">
    <property type="entry name" value="BCTRLSENSOR"/>
</dbReference>
<dbReference type="InterPro" id="IPR003661">
    <property type="entry name" value="HisK_dim/P_dom"/>
</dbReference>
<dbReference type="SMART" id="SM00387">
    <property type="entry name" value="HATPase_c"/>
    <property type="match status" value="1"/>
</dbReference>
<evidence type="ECO:0000256" key="12">
    <source>
        <dbReference type="ARBA" id="ARBA00022989"/>
    </source>
</evidence>
<keyword evidence="9" id="KW-0547">Nucleotide-binding</keyword>
<dbReference type="InterPro" id="IPR004358">
    <property type="entry name" value="Sig_transdc_His_kin-like_C"/>
</dbReference>
<protein>
    <recommendedName>
        <fullName evidence="3">histidine kinase</fullName>
        <ecNumber evidence="3">2.7.13.3</ecNumber>
    </recommendedName>
</protein>
<accession>A0ABV3PN03</accession>
<dbReference type="EMBL" id="JBFNQD010000004">
    <property type="protein sequence ID" value="MEW9307015.1"/>
    <property type="molecule type" value="Genomic_DNA"/>
</dbReference>
<evidence type="ECO:0000256" key="11">
    <source>
        <dbReference type="ARBA" id="ARBA00022840"/>
    </source>
</evidence>
<evidence type="ECO:0000256" key="15">
    <source>
        <dbReference type="SAM" id="Phobius"/>
    </source>
</evidence>
<evidence type="ECO:0000256" key="14">
    <source>
        <dbReference type="ARBA" id="ARBA00023136"/>
    </source>
</evidence>
<dbReference type="RefSeq" id="WP_367624565.1">
    <property type="nucleotide sequence ID" value="NZ_JBFNQD010000004.1"/>
</dbReference>
<keyword evidence="7" id="KW-0808">Transferase</keyword>
<keyword evidence="13" id="KW-0902">Two-component regulatory system</keyword>
<comment type="catalytic activity">
    <reaction evidence="1">
        <text>ATP + protein L-histidine = ADP + protein N-phospho-L-histidine.</text>
        <dbReference type="EC" id="2.7.13.3"/>
    </reaction>
</comment>
<keyword evidence="12 15" id="KW-1133">Transmembrane helix</keyword>
<dbReference type="InterPro" id="IPR003594">
    <property type="entry name" value="HATPase_dom"/>
</dbReference>
<dbReference type="InterPro" id="IPR036890">
    <property type="entry name" value="HATPase_C_sf"/>
</dbReference>
<evidence type="ECO:0000256" key="7">
    <source>
        <dbReference type="ARBA" id="ARBA00022679"/>
    </source>
</evidence>
<dbReference type="Pfam" id="PF00672">
    <property type="entry name" value="HAMP"/>
    <property type="match status" value="1"/>
</dbReference>
<dbReference type="Proteomes" id="UP001555786">
    <property type="component" value="Unassembled WGS sequence"/>
</dbReference>
<evidence type="ECO:0000256" key="9">
    <source>
        <dbReference type="ARBA" id="ARBA00022741"/>
    </source>
</evidence>
<keyword evidence="19" id="KW-1185">Reference proteome</keyword>
<evidence type="ECO:0000256" key="10">
    <source>
        <dbReference type="ARBA" id="ARBA00022777"/>
    </source>
</evidence>
<evidence type="ECO:0000256" key="6">
    <source>
        <dbReference type="ARBA" id="ARBA00022553"/>
    </source>
</evidence>
<feature type="domain" description="Histidine kinase" evidence="16">
    <location>
        <begin position="237"/>
        <end position="436"/>
    </location>
</feature>
<dbReference type="Gene3D" id="3.30.565.10">
    <property type="entry name" value="Histidine kinase-like ATPase, C-terminal domain"/>
    <property type="match status" value="1"/>
</dbReference>
<evidence type="ECO:0000259" key="16">
    <source>
        <dbReference type="PROSITE" id="PS50109"/>
    </source>
</evidence>
<keyword evidence="4" id="KW-1003">Cell membrane</keyword>
<dbReference type="InterPro" id="IPR050980">
    <property type="entry name" value="2C_sensor_his_kinase"/>
</dbReference>
<feature type="transmembrane region" description="Helical" evidence="15">
    <location>
        <begin position="12"/>
        <end position="34"/>
    </location>
</feature>
<dbReference type="PROSITE" id="PS50885">
    <property type="entry name" value="HAMP"/>
    <property type="match status" value="1"/>
</dbReference>
<keyword evidence="8 15" id="KW-0812">Transmembrane</keyword>
<dbReference type="SMART" id="SM00304">
    <property type="entry name" value="HAMP"/>
    <property type="match status" value="1"/>
</dbReference>
<evidence type="ECO:0000256" key="5">
    <source>
        <dbReference type="ARBA" id="ARBA00022519"/>
    </source>
</evidence>
<evidence type="ECO:0000313" key="19">
    <source>
        <dbReference type="Proteomes" id="UP001555786"/>
    </source>
</evidence>
<keyword evidence="6" id="KW-0597">Phosphoprotein</keyword>
<name>A0ABV3PN03_9HYPH</name>